<dbReference type="AlphaFoldDB" id="A0A6S7BPX8"/>
<proteinExistence type="predicted"/>
<sequence length="97" mass="10020">MSKLTAALLSAFVSFKRVSASLAARIHSFLIDLHVASLEAMVERAEARAARLFRVADYHSAAHIEATTVAQAAALDAQVVTAKALADAAAAGATLSV</sequence>
<accession>A0A6S7BPX8</accession>
<evidence type="ECO:0000313" key="2">
    <source>
        <dbReference type="Proteomes" id="UP000494115"/>
    </source>
</evidence>
<reference evidence="1 2" key="1">
    <citation type="submission" date="2020-04" db="EMBL/GenBank/DDBJ databases">
        <authorList>
            <person name="De Canck E."/>
        </authorList>
    </citation>
    <scope>NUCLEOTIDE SEQUENCE [LARGE SCALE GENOMIC DNA]</scope>
    <source>
        <strain evidence="1 2">LMG 28138</strain>
    </source>
</reference>
<evidence type="ECO:0000313" key="1">
    <source>
        <dbReference type="EMBL" id="CAB3795594.1"/>
    </source>
</evidence>
<dbReference type="Proteomes" id="UP000494115">
    <property type="component" value="Unassembled WGS sequence"/>
</dbReference>
<keyword evidence="2" id="KW-1185">Reference proteome</keyword>
<name>A0A6S7BPX8_9BURK</name>
<protein>
    <submittedName>
        <fullName evidence="1">Uncharacterized protein</fullName>
    </submittedName>
</protein>
<gene>
    <name evidence="1" type="ORF">LMG28138_03911</name>
</gene>
<dbReference type="RefSeq" id="WP_175106460.1">
    <property type="nucleotide sequence ID" value="NZ_CADIKM010000021.1"/>
</dbReference>
<organism evidence="1 2">
    <name type="scientific">Pararobbsia alpina</name>
    <dbReference type="NCBI Taxonomy" id="621374"/>
    <lineage>
        <taxon>Bacteria</taxon>
        <taxon>Pseudomonadati</taxon>
        <taxon>Pseudomonadota</taxon>
        <taxon>Betaproteobacteria</taxon>
        <taxon>Burkholderiales</taxon>
        <taxon>Burkholderiaceae</taxon>
        <taxon>Pararobbsia</taxon>
    </lineage>
</organism>
<dbReference type="EMBL" id="CADIKM010000021">
    <property type="protein sequence ID" value="CAB3795594.1"/>
    <property type="molecule type" value="Genomic_DNA"/>
</dbReference>